<evidence type="ECO:0000256" key="5">
    <source>
        <dbReference type="SAM" id="Phobius"/>
    </source>
</evidence>
<dbReference type="OrthoDB" id="9800202at2"/>
<evidence type="ECO:0000256" key="1">
    <source>
        <dbReference type="ARBA" id="ARBA00004127"/>
    </source>
</evidence>
<protein>
    <recommendedName>
        <fullName evidence="6">DUF1232 domain-containing protein</fullName>
    </recommendedName>
</protein>
<dbReference type="EMBL" id="BDJK01000020">
    <property type="protein sequence ID" value="GAV22805.1"/>
    <property type="molecule type" value="Genomic_DNA"/>
</dbReference>
<evidence type="ECO:0000313" key="8">
    <source>
        <dbReference type="Proteomes" id="UP000187485"/>
    </source>
</evidence>
<name>A0A1L8CV28_9THEO</name>
<keyword evidence="2 5" id="KW-0812">Transmembrane</keyword>
<keyword evidence="4 5" id="KW-0472">Membrane</keyword>
<feature type="transmembrane region" description="Helical" evidence="5">
    <location>
        <begin position="69"/>
        <end position="92"/>
    </location>
</feature>
<dbReference type="AlphaFoldDB" id="A0A1L8CV28"/>
<evidence type="ECO:0000256" key="3">
    <source>
        <dbReference type="ARBA" id="ARBA00022989"/>
    </source>
</evidence>
<organism evidence="7 8">
    <name type="scientific">Carboxydothermus pertinax</name>
    <dbReference type="NCBI Taxonomy" id="870242"/>
    <lineage>
        <taxon>Bacteria</taxon>
        <taxon>Bacillati</taxon>
        <taxon>Bacillota</taxon>
        <taxon>Clostridia</taxon>
        <taxon>Thermoanaerobacterales</taxon>
        <taxon>Thermoanaerobacteraceae</taxon>
        <taxon>Carboxydothermus</taxon>
    </lineage>
</organism>
<evidence type="ECO:0000313" key="7">
    <source>
        <dbReference type="EMBL" id="GAV22805.1"/>
    </source>
</evidence>
<keyword evidence="3 5" id="KW-1133">Transmembrane helix</keyword>
<feature type="domain" description="DUF1232" evidence="6">
    <location>
        <begin position="67"/>
        <end position="101"/>
    </location>
</feature>
<comment type="caution">
    <text evidence="7">The sequence shown here is derived from an EMBL/GenBank/DDBJ whole genome shotgun (WGS) entry which is preliminary data.</text>
</comment>
<dbReference type="InterPro" id="IPR010652">
    <property type="entry name" value="DUF1232"/>
</dbReference>
<dbReference type="Pfam" id="PF06803">
    <property type="entry name" value="DUF1232"/>
    <property type="match status" value="1"/>
</dbReference>
<dbReference type="RefSeq" id="WP_075859264.1">
    <property type="nucleotide sequence ID" value="NZ_BDJK01000020.1"/>
</dbReference>
<sequence>MPDAWSFFHKIKNLSQEEWQKYQKEVPQKLEEAALKVETPELKSLIYYLKYFWEMFFDENFRIEPKTKLVILAGILYFVLPVDIIGDFLPFLGFLDDAFVIRLVWEFIGDEVRRYASFKGENLFEAPLDIKSLLDKKFGLLKDLLKISPFFMALKLENRIEDLENLYYIGREFFKHNRLANVLRGKLYLSESFIVGVLRELPPELPVRELQVEIRGDELWLKGNLSLYNLNFKQKIIKTQLYTERENIFAEVYLGDMPELNLSGARGFFYRAFAPIAGFWGVRKFLEVNKKRFPGIDLEGKKLKIDLGYYFKPENLKLKALLKFAEKLPPLTILPQNGLVVVKINEEG</sequence>
<comment type="subcellular location">
    <subcellularLocation>
        <location evidence="1">Endomembrane system</location>
        <topology evidence="1">Multi-pass membrane protein</topology>
    </subcellularLocation>
</comment>
<evidence type="ECO:0000259" key="6">
    <source>
        <dbReference type="Pfam" id="PF06803"/>
    </source>
</evidence>
<dbReference type="Proteomes" id="UP000187485">
    <property type="component" value="Unassembled WGS sequence"/>
</dbReference>
<gene>
    <name evidence="7" type="ORF">cpu_13150</name>
</gene>
<dbReference type="GO" id="GO:0012505">
    <property type="term" value="C:endomembrane system"/>
    <property type="evidence" value="ECO:0007669"/>
    <property type="project" value="UniProtKB-SubCell"/>
</dbReference>
<keyword evidence="8" id="KW-1185">Reference proteome</keyword>
<reference evidence="8" key="1">
    <citation type="submission" date="2016-12" db="EMBL/GenBank/DDBJ databases">
        <title>Draft Genome Sequences od Carboxydothermus pertinax and islandicus, Hydrogenogenic Carboxydotrophic Bacteria.</title>
        <authorList>
            <person name="Fukuyama Y."/>
            <person name="Ohmae K."/>
            <person name="Yoneda Y."/>
            <person name="Yoshida T."/>
            <person name="Sako Y."/>
        </authorList>
    </citation>
    <scope>NUCLEOTIDE SEQUENCE [LARGE SCALE GENOMIC DNA]</scope>
    <source>
        <strain evidence="8">Ug1</strain>
    </source>
</reference>
<proteinExistence type="predicted"/>
<accession>A0A1L8CV28</accession>
<dbReference type="STRING" id="870242.cpu_13150"/>
<evidence type="ECO:0000256" key="2">
    <source>
        <dbReference type="ARBA" id="ARBA00022692"/>
    </source>
</evidence>
<evidence type="ECO:0000256" key="4">
    <source>
        <dbReference type="ARBA" id="ARBA00023136"/>
    </source>
</evidence>